<dbReference type="Gramene" id="KZM82581">
    <property type="protein sequence ID" value="KZM82581"/>
    <property type="gene ID" value="DCAR_030150"/>
</dbReference>
<evidence type="ECO:0000256" key="1">
    <source>
        <dbReference type="ARBA" id="ARBA00005194"/>
    </source>
</evidence>
<comment type="pathway">
    <text evidence="1">Lipid metabolism; fatty acid biosynthesis.</text>
</comment>
<sequence>MFKHRWRPYVPDFKQAFEHFCIHAGGRAVIDGVQDSLQLSMEQAEASRSTLHRFGNTSSSSLWYEMSYIEAKGRMKKGDRILQISFGSGYKCNSAVWECTETVETPTGEPWMDCIDKYPACIPQLIKSAD</sequence>
<organism evidence="3 4">
    <name type="scientific">Daucus carota subsp. sativus</name>
    <name type="common">Carrot</name>
    <dbReference type="NCBI Taxonomy" id="79200"/>
    <lineage>
        <taxon>Eukaryota</taxon>
        <taxon>Viridiplantae</taxon>
        <taxon>Streptophyta</taxon>
        <taxon>Embryophyta</taxon>
        <taxon>Tracheophyta</taxon>
        <taxon>Spermatophyta</taxon>
        <taxon>Magnoliopsida</taxon>
        <taxon>eudicotyledons</taxon>
        <taxon>Gunneridae</taxon>
        <taxon>Pentapetalae</taxon>
        <taxon>asterids</taxon>
        <taxon>campanulids</taxon>
        <taxon>Apiales</taxon>
        <taxon>Apiaceae</taxon>
        <taxon>Apioideae</taxon>
        <taxon>Scandiceae</taxon>
        <taxon>Daucinae</taxon>
        <taxon>Daucus</taxon>
        <taxon>Daucus sect. Daucus</taxon>
    </lineage>
</organism>
<dbReference type="InterPro" id="IPR016039">
    <property type="entry name" value="Thiolase-like"/>
</dbReference>
<name>A0A175YHD1_DAUCS</name>
<dbReference type="OMA" id="VWECTET"/>
<dbReference type="GO" id="GO:0016747">
    <property type="term" value="F:acyltransferase activity, transferring groups other than amino-acyl groups"/>
    <property type="evidence" value="ECO:0007669"/>
    <property type="project" value="InterPro"/>
</dbReference>
<evidence type="ECO:0000313" key="4">
    <source>
        <dbReference type="Proteomes" id="UP000077755"/>
    </source>
</evidence>
<accession>A0A175YHD1</accession>
<reference evidence="3" key="1">
    <citation type="journal article" date="2016" name="Nat. Genet.">
        <title>A high-quality carrot genome assembly provides new insights into carotenoid accumulation and asterid genome evolution.</title>
        <authorList>
            <person name="Iorizzo M."/>
            <person name="Ellison S."/>
            <person name="Senalik D."/>
            <person name="Zeng P."/>
            <person name="Satapoomin P."/>
            <person name="Huang J."/>
            <person name="Bowman M."/>
            <person name="Iovene M."/>
            <person name="Sanseverino W."/>
            <person name="Cavagnaro P."/>
            <person name="Yildiz M."/>
            <person name="Macko-Podgorni A."/>
            <person name="Moranska E."/>
            <person name="Grzebelus E."/>
            <person name="Grzebelus D."/>
            <person name="Ashrafi H."/>
            <person name="Zheng Z."/>
            <person name="Cheng S."/>
            <person name="Spooner D."/>
            <person name="Van Deynze A."/>
            <person name="Simon P."/>
        </authorList>
    </citation>
    <scope>NUCLEOTIDE SEQUENCE</scope>
    <source>
        <tissue evidence="3">Leaf</tissue>
    </source>
</reference>
<dbReference type="Gene3D" id="3.40.47.10">
    <property type="match status" value="1"/>
</dbReference>
<reference evidence="3" key="2">
    <citation type="submission" date="2022-03" db="EMBL/GenBank/DDBJ databases">
        <title>Draft title - Genomic analysis of global carrot germplasm unveils the trajectory of domestication and the origin of high carotenoid orange carrot.</title>
        <authorList>
            <person name="Iorizzo M."/>
            <person name="Ellison S."/>
            <person name="Senalik D."/>
            <person name="Macko-Podgorni A."/>
            <person name="Grzebelus D."/>
            <person name="Bostan H."/>
            <person name="Rolling W."/>
            <person name="Curaba J."/>
            <person name="Simon P."/>
        </authorList>
    </citation>
    <scope>NUCLEOTIDE SEQUENCE</scope>
    <source>
        <tissue evidence="3">Leaf</tissue>
    </source>
</reference>
<evidence type="ECO:0000313" key="3">
    <source>
        <dbReference type="EMBL" id="WOH15483.1"/>
    </source>
</evidence>
<evidence type="ECO:0000256" key="2">
    <source>
        <dbReference type="ARBA" id="ARBA00022679"/>
    </source>
</evidence>
<dbReference type="GO" id="GO:0016020">
    <property type="term" value="C:membrane"/>
    <property type="evidence" value="ECO:0007669"/>
    <property type="project" value="InterPro"/>
</dbReference>
<dbReference type="InterPro" id="IPR013747">
    <property type="entry name" value="ACP_syn_III_C"/>
</dbReference>
<proteinExistence type="predicted"/>
<dbReference type="PANTHER" id="PTHR31561">
    <property type="entry name" value="3-KETOACYL-COA SYNTHASE"/>
    <property type="match status" value="1"/>
</dbReference>
<dbReference type="SUPFAM" id="SSF53901">
    <property type="entry name" value="Thiolase-like"/>
    <property type="match status" value="1"/>
</dbReference>
<dbReference type="InterPro" id="IPR012392">
    <property type="entry name" value="3-ktacl-CoA_syn"/>
</dbReference>
<dbReference type="AlphaFoldDB" id="A0A175YHD1"/>
<keyword evidence="2" id="KW-0808">Transferase</keyword>
<gene>
    <name evidence="3" type="ORF">DCAR_0935024</name>
</gene>
<dbReference type="Pfam" id="PF08541">
    <property type="entry name" value="ACP_syn_III_C"/>
    <property type="match status" value="1"/>
</dbReference>
<dbReference type="Proteomes" id="UP000077755">
    <property type="component" value="Chromosome 9"/>
</dbReference>
<protein>
    <submittedName>
        <fullName evidence="3">Uncharacterized protein</fullName>
    </submittedName>
</protein>
<keyword evidence="4" id="KW-1185">Reference proteome</keyword>
<dbReference type="EMBL" id="CP093351">
    <property type="protein sequence ID" value="WOH15483.1"/>
    <property type="molecule type" value="Genomic_DNA"/>
</dbReference>
<dbReference type="GO" id="GO:0006633">
    <property type="term" value="P:fatty acid biosynthetic process"/>
    <property type="evidence" value="ECO:0007669"/>
    <property type="project" value="UniProtKB-UniPathway"/>
</dbReference>